<dbReference type="AlphaFoldDB" id="A0A0K1QCL1"/>
<evidence type="ECO:0000313" key="2">
    <source>
        <dbReference type="Proteomes" id="UP000064967"/>
    </source>
</evidence>
<keyword evidence="2" id="KW-1185">Reference proteome</keyword>
<gene>
    <name evidence="1" type="ORF">AKJ09_10060</name>
</gene>
<dbReference type="STRING" id="1391654.AKJ09_10060"/>
<proteinExistence type="predicted"/>
<sequence>MSYAERMIVAVAFAAFVVALALARFVRSRKSTTSEEAKDSTPALDGWIASVLEDELAETALGIKNATSDERKKLTRSLRGEPDPDVVGRIEDAVRTVELEFIRYAHEQDAEVALRVRYENGKDAPAKTKRVSWTEVPEAVRADFERRGSTHVFRTWVFPWARVRAL</sequence>
<protein>
    <submittedName>
        <fullName evidence="1">Uncharacterized protein</fullName>
    </submittedName>
</protein>
<dbReference type="KEGG" id="llu:AKJ09_10060"/>
<reference evidence="1 2" key="1">
    <citation type="submission" date="2015-08" db="EMBL/GenBank/DDBJ databases">
        <authorList>
            <person name="Babu N.S."/>
            <person name="Beckwith C.J."/>
            <person name="Beseler K.G."/>
            <person name="Brison A."/>
            <person name="Carone J.V."/>
            <person name="Caskin T.P."/>
            <person name="Diamond M."/>
            <person name="Durham M.E."/>
            <person name="Foxe J.M."/>
            <person name="Go M."/>
            <person name="Henderson B.A."/>
            <person name="Jones I.B."/>
            <person name="McGettigan J.A."/>
            <person name="Micheletti S.J."/>
            <person name="Nasrallah M.E."/>
            <person name="Ortiz D."/>
            <person name="Piller C.R."/>
            <person name="Privatt S.R."/>
            <person name="Schneider S.L."/>
            <person name="Sharp S."/>
            <person name="Smith T.C."/>
            <person name="Stanton J.D."/>
            <person name="Ullery H.E."/>
            <person name="Wilson R.J."/>
            <person name="Serrano M.G."/>
            <person name="Buck G."/>
            <person name="Lee V."/>
            <person name="Wang Y."/>
            <person name="Carvalho R."/>
            <person name="Voegtly L."/>
            <person name="Shi R."/>
            <person name="Duckworth R."/>
            <person name="Johnson A."/>
            <person name="Loviza R."/>
            <person name="Walstead R."/>
            <person name="Shah Z."/>
            <person name="Kiflezghi M."/>
            <person name="Wade K."/>
            <person name="Ball S.L."/>
            <person name="Bradley K.W."/>
            <person name="Asai D.J."/>
            <person name="Bowman C.A."/>
            <person name="Russell D.A."/>
            <person name="Pope W.H."/>
            <person name="Jacobs-Sera D."/>
            <person name="Hendrix R.W."/>
            <person name="Hatfull G.F."/>
        </authorList>
    </citation>
    <scope>NUCLEOTIDE SEQUENCE [LARGE SCALE GENOMIC DNA]</scope>
    <source>
        <strain evidence="1 2">DSM 27648</strain>
    </source>
</reference>
<dbReference type="Proteomes" id="UP000064967">
    <property type="component" value="Chromosome"/>
</dbReference>
<organism evidence="1 2">
    <name type="scientific">Labilithrix luteola</name>
    <dbReference type="NCBI Taxonomy" id="1391654"/>
    <lineage>
        <taxon>Bacteria</taxon>
        <taxon>Pseudomonadati</taxon>
        <taxon>Myxococcota</taxon>
        <taxon>Polyangia</taxon>
        <taxon>Polyangiales</taxon>
        <taxon>Labilitrichaceae</taxon>
        <taxon>Labilithrix</taxon>
    </lineage>
</organism>
<dbReference type="EMBL" id="CP012333">
    <property type="protein sequence ID" value="AKV03397.1"/>
    <property type="molecule type" value="Genomic_DNA"/>
</dbReference>
<evidence type="ECO:0000313" key="1">
    <source>
        <dbReference type="EMBL" id="AKV03397.1"/>
    </source>
</evidence>
<accession>A0A0K1QCL1</accession>
<name>A0A0K1QCL1_9BACT</name>